<comment type="similarity">
    <text evidence="3 14">Belongs to the DNA/RNA non-specific endonuclease family.</text>
</comment>
<evidence type="ECO:0000256" key="5">
    <source>
        <dbReference type="ARBA" id="ARBA00022723"/>
    </source>
</evidence>
<dbReference type="InterPro" id="IPR018524">
    <property type="entry name" value="DNA/RNA_endonuclease_AS"/>
</dbReference>
<keyword evidence="8" id="KW-0460">Magnesium</keyword>
<feature type="domain" description="DNA/RNA non-specific endonuclease/pyrophosphatase/phosphodiesterase" evidence="17">
    <location>
        <begin position="69"/>
        <end position="272"/>
    </location>
</feature>
<proteinExistence type="inferred from homology"/>
<evidence type="ECO:0000256" key="9">
    <source>
        <dbReference type="ARBA" id="ARBA00022946"/>
    </source>
</evidence>
<dbReference type="Proteomes" id="UP000298787">
    <property type="component" value="Chromosome 11"/>
</dbReference>
<evidence type="ECO:0000256" key="10">
    <source>
        <dbReference type="ARBA" id="ARBA00023128"/>
    </source>
</evidence>
<dbReference type="PANTHER" id="PTHR13966:SF5">
    <property type="entry name" value="ENDONUCLEASE G, MITOCHONDRIAL"/>
    <property type="match status" value="1"/>
</dbReference>
<evidence type="ECO:0000256" key="12">
    <source>
        <dbReference type="PIRSR" id="PIRSR640255-1"/>
    </source>
</evidence>
<evidence type="ECO:0000313" key="18">
    <source>
        <dbReference type="EMBL" id="TKS79193.1"/>
    </source>
</evidence>
<dbReference type="PANTHER" id="PTHR13966">
    <property type="entry name" value="ENDONUCLEASE RELATED"/>
    <property type="match status" value="1"/>
</dbReference>
<keyword evidence="11" id="KW-1015">Disulfide bond</keyword>
<dbReference type="GO" id="GO:0004521">
    <property type="term" value="F:RNA endonuclease activity"/>
    <property type="evidence" value="ECO:0007669"/>
    <property type="project" value="TreeGrafter"/>
</dbReference>
<dbReference type="InterPro" id="IPR020821">
    <property type="entry name" value="ENPP1-3/EXOG-like_nuc-like"/>
</dbReference>
<dbReference type="SMART" id="SM00477">
    <property type="entry name" value="NUC"/>
    <property type="match status" value="1"/>
</dbReference>
<feature type="active site" description="Proton acceptor" evidence="12">
    <location>
        <position position="127"/>
    </location>
</feature>
<dbReference type="Pfam" id="PF01223">
    <property type="entry name" value="Endonuclease_NS"/>
    <property type="match status" value="1"/>
</dbReference>
<dbReference type="GO" id="GO:0005743">
    <property type="term" value="C:mitochondrial inner membrane"/>
    <property type="evidence" value="ECO:0007669"/>
    <property type="project" value="TreeGrafter"/>
</dbReference>
<evidence type="ECO:0000256" key="8">
    <source>
        <dbReference type="ARBA" id="ARBA00022842"/>
    </source>
</evidence>
<dbReference type="SUPFAM" id="SSF54060">
    <property type="entry name" value="His-Me finger endonucleases"/>
    <property type="match status" value="1"/>
</dbReference>
<dbReference type="AlphaFoldDB" id="A0A4U5UVI1"/>
<dbReference type="GO" id="GO:0046872">
    <property type="term" value="F:metal ion binding"/>
    <property type="evidence" value="ECO:0007669"/>
    <property type="project" value="UniProtKB-KW"/>
</dbReference>
<evidence type="ECO:0000256" key="13">
    <source>
        <dbReference type="PIRSR" id="PIRSR640255-2"/>
    </source>
</evidence>
<accession>A0A4U5UVI1</accession>
<evidence type="ECO:0000256" key="15">
    <source>
        <dbReference type="SAM" id="SignalP"/>
    </source>
</evidence>
<comment type="cofactor">
    <cofactor evidence="1 14">
        <name>Mg(2+)</name>
        <dbReference type="ChEBI" id="CHEBI:18420"/>
    </cofactor>
</comment>
<dbReference type="CDD" id="cd00091">
    <property type="entry name" value="NUC"/>
    <property type="match status" value="1"/>
</dbReference>
<evidence type="ECO:0000256" key="11">
    <source>
        <dbReference type="ARBA" id="ARBA00023157"/>
    </source>
</evidence>
<protein>
    <recommendedName>
        <fullName evidence="14">Endonuclease</fullName>
        <ecNumber evidence="14">3.1.30.-</ecNumber>
    </recommendedName>
</protein>
<evidence type="ECO:0000256" key="2">
    <source>
        <dbReference type="ARBA" id="ARBA00004173"/>
    </source>
</evidence>
<keyword evidence="10" id="KW-0496">Mitochondrion</keyword>
<dbReference type="InterPro" id="IPR044925">
    <property type="entry name" value="His-Me_finger_sf"/>
</dbReference>
<sequence length="282" mass="31500">MRRMCRTGATLLFGAGIGASASRLLSATDGHEEEDRAGLLSTLPVVPVSPGGSGAVMKYGFPSLGNIKTRESYVTSYDPRTRTASWVIERLNPASLSGPSDRKYCEFREDDRATNADYKGSGFDRGHLAAAANHKWSQKAMDDTFYLSNVAPQNPHLNQNTWNNLEKMCRSLTKRYLNVYVCTGPLYLPRQEADGKFYVRYQVLGRNHVAVPTHFFKVLILEQPDGRGVELRSYVLPNEPIDEKVPLERFLVPIETIERASGLLFVPNVMKRTSSLKAIADR</sequence>
<evidence type="ECO:0000256" key="6">
    <source>
        <dbReference type="ARBA" id="ARBA00022759"/>
    </source>
</evidence>
<feature type="domain" description="ENPP1-3/EXOG-like endonuclease/phosphodiesterase" evidence="16">
    <location>
        <begin position="70"/>
        <end position="272"/>
    </location>
</feature>
<dbReference type="PROSITE" id="PS01070">
    <property type="entry name" value="NUCLEASE_NON_SPEC"/>
    <property type="match status" value="1"/>
</dbReference>
<keyword evidence="9" id="KW-0809">Transit peptide</keyword>
<evidence type="ECO:0000256" key="7">
    <source>
        <dbReference type="ARBA" id="ARBA00022801"/>
    </source>
</evidence>
<dbReference type="EC" id="3.1.30.-" evidence="14"/>
<dbReference type="InterPro" id="IPR040255">
    <property type="entry name" value="Non-specific_endonuclease"/>
</dbReference>
<dbReference type="EMBL" id="CM014088">
    <property type="protein sequence ID" value="TKS79193.1"/>
    <property type="molecule type" value="Genomic_DNA"/>
</dbReference>
<comment type="subcellular location">
    <subcellularLocation>
        <location evidence="2">Mitochondrion</location>
    </subcellularLocation>
</comment>
<dbReference type="GO" id="GO:0000014">
    <property type="term" value="F:single-stranded DNA endodeoxyribonuclease activity"/>
    <property type="evidence" value="ECO:0007669"/>
    <property type="project" value="TreeGrafter"/>
</dbReference>
<evidence type="ECO:0000256" key="4">
    <source>
        <dbReference type="ARBA" id="ARBA00022722"/>
    </source>
</evidence>
<dbReference type="InterPro" id="IPR044929">
    <property type="entry name" value="DNA/RNA_non-sp_Endonuclease_sf"/>
</dbReference>
<keyword evidence="15" id="KW-0732">Signal</keyword>
<evidence type="ECO:0000259" key="17">
    <source>
        <dbReference type="SMART" id="SM00892"/>
    </source>
</evidence>
<gene>
    <name evidence="18" type="ORF">D9C73_011978</name>
</gene>
<dbReference type="Gene3D" id="3.40.570.10">
    <property type="entry name" value="Extracellular Endonuclease, subunit A"/>
    <property type="match status" value="1"/>
</dbReference>
<dbReference type="GO" id="GO:0005634">
    <property type="term" value="C:nucleus"/>
    <property type="evidence" value="ECO:0007669"/>
    <property type="project" value="TreeGrafter"/>
</dbReference>
<evidence type="ECO:0000256" key="3">
    <source>
        <dbReference type="ARBA" id="ARBA00010052"/>
    </source>
</evidence>
<keyword evidence="5 13" id="KW-0479">Metal-binding</keyword>
<reference evidence="18 19" key="1">
    <citation type="submission" date="2019-01" db="EMBL/GenBank/DDBJ databases">
        <title>Genome Assembly of Collichthys lucidus.</title>
        <authorList>
            <person name="Cai M."/>
            <person name="Xiao S."/>
        </authorList>
    </citation>
    <scope>NUCLEOTIDE SEQUENCE [LARGE SCALE GENOMIC DNA]</scope>
    <source>
        <strain evidence="18">JT15FE1705JMU</strain>
        <tissue evidence="18">Muscle</tissue>
    </source>
</reference>
<feature type="chain" id="PRO_5021024836" description="Endonuclease" evidence="15">
    <location>
        <begin position="22"/>
        <end position="282"/>
    </location>
</feature>
<keyword evidence="19" id="KW-1185">Reference proteome</keyword>
<evidence type="ECO:0000313" key="19">
    <source>
        <dbReference type="Proteomes" id="UP000298787"/>
    </source>
</evidence>
<dbReference type="SMART" id="SM00892">
    <property type="entry name" value="Endonuclease_NS"/>
    <property type="match status" value="1"/>
</dbReference>
<evidence type="ECO:0000256" key="1">
    <source>
        <dbReference type="ARBA" id="ARBA00001946"/>
    </source>
</evidence>
<feature type="signal peptide" evidence="15">
    <location>
        <begin position="1"/>
        <end position="21"/>
    </location>
</feature>
<evidence type="ECO:0000259" key="16">
    <source>
        <dbReference type="SMART" id="SM00477"/>
    </source>
</evidence>
<keyword evidence="4 14" id="KW-0540">Nuclease</keyword>
<keyword evidence="6 14" id="KW-0255">Endonuclease</keyword>
<feature type="binding site" evidence="13">
    <location>
        <position position="158"/>
    </location>
    <ligand>
        <name>Mg(2+)</name>
        <dbReference type="ChEBI" id="CHEBI:18420"/>
        <note>catalytic</note>
    </ligand>
</feature>
<dbReference type="STRING" id="240159.A0A4U5UVI1"/>
<keyword evidence="7 14" id="KW-0378">Hydrolase</keyword>
<name>A0A4U5UVI1_COLLU</name>
<dbReference type="GO" id="GO:0006309">
    <property type="term" value="P:apoptotic DNA fragmentation"/>
    <property type="evidence" value="ECO:0007669"/>
    <property type="project" value="TreeGrafter"/>
</dbReference>
<dbReference type="GO" id="GO:0003676">
    <property type="term" value="F:nucleic acid binding"/>
    <property type="evidence" value="ECO:0007669"/>
    <property type="project" value="InterPro"/>
</dbReference>
<evidence type="ECO:0000256" key="14">
    <source>
        <dbReference type="RuleBase" id="RU366055"/>
    </source>
</evidence>
<organism evidence="18 19">
    <name type="scientific">Collichthys lucidus</name>
    <name type="common">Big head croaker</name>
    <name type="synonym">Sciaena lucida</name>
    <dbReference type="NCBI Taxonomy" id="240159"/>
    <lineage>
        <taxon>Eukaryota</taxon>
        <taxon>Metazoa</taxon>
        <taxon>Chordata</taxon>
        <taxon>Craniata</taxon>
        <taxon>Vertebrata</taxon>
        <taxon>Euteleostomi</taxon>
        <taxon>Actinopterygii</taxon>
        <taxon>Neopterygii</taxon>
        <taxon>Teleostei</taxon>
        <taxon>Neoteleostei</taxon>
        <taxon>Acanthomorphata</taxon>
        <taxon>Eupercaria</taxon>
        <taxon>Sciaenidae</taxon>
        <taxon>Collichthys</taxon>
    </lineage>
</organism>
<dbReference type="InterPro" id="IPR001604">
    <property type="entry name" value="Endo_G_ENPP1-like_dom"/>
</dbReference>
<dbReference type="FunFam" id="3.40.570.10:FF:000002">
    <property type="entry name" value="Endonuclease G, mitochondrial"/>
    <property type="match status" value="1"/>
</dbReference>